<organism evidence="2 3">
    <name type="scientific">Deinococcus radiophilus</name>
    <dbReference type="NCBI Taxonomy" id="32062"/>
    <lineage>
        <taxon>Bacteria</taxon>
        <taxon>Thermotogati</taxon>
        <taxon>Deinococcota</taxon>
        <taxon>Deinococci</taxon>
        <taxon>Deinococcales</taxon>
        <taxon>Deinococcaceae</taxon>
        <taxon>Deinococcus</taxon>
    </lineage>
</organism>
<feature type="transmembrane region" description="Helical" evidence="1">
    <location>
        <begin position="168"/>
        <end position="193"/>
    </location>
</feature>
<gene>
    <name evidence="2" type="ORF">EJ104_01605</name>
</gene>
<feature type="transmembrane region" description="Helical" evidence="1">
    <location>
        <begin position="25"/>
        <end position="48"/>
    </location>
</feature>
<name>A0A3S0JWB2_9DEIO</name>
<feature type="transmembrane region" description="Helical" evidence="1">
    <location>
        <begin position="117"/>
        <end position="136"/>
    </location>
</feature>
<accession>A0A3S0JWB2</accession>
<comment type="caution">
    <text evidence="2">The sequence shown here is derived from an EMBL/GenBank/DDBJ whole genome shotgun (WGS) entry which is preliminary data.</text>
</comment>
<evidence type="ECO:0000313" key="3">
    <source>
        <dbReference type="Proteomes" id="UP000277766"/>
    </source>
</evidence>
<feature type="transmembrane region" description="Helical" evidence="1">
    <location>
        <begin position="60"/>
        <end position="79"/>
    </location>
</feature>
<feature type="transmembrane region" description="Helical" evidence="1">
    <location>
        <begin position="213"/>
        <end position="234"/>
    </location>
</feature>
<keyword evidence="3" id="KW-1185">Reference proteome</keyword>
<evidence type="ECO:0008006" key="4">
    <source>
        <dbReference type="Google" id="ProtNLM"/>
    </source>
</evidence>
<reference evidence="2 3" key="1">
    <citation type="submission" date="2018-12" db="EMBL/GenBank/DDBJ databases">
        <title>Deinococcus radiophilus ATCC 27603 genome sequencing and assembly.</title>
        <authorList>
            <person name="Maclea K.S."/>
            <person name="Maynard C.R."/>
        </authorList>
    </citation>
    <scope>NUCLEOTIDE SEQUENCE [LARGE SCALE GENOMIC DNA]</scope>
    <source>
        <strain evidence="2 3">ATCC 27603</strain>
    </source>
</reference>
<evidence type="ECO:0000256" key="1">
    <source>
        <dbReference type="SAM" id="Phobius"/>
    </source>
</evidence>
<sequence>MTTHAQNPAARNPAKSAVPQTIRDLIFTLIIPIAILSPDLLGSGFSAADDLFGGDTAGNVRAYLAAALVPVAYVAWDLIKNRNVSPVALLGGAGALVGGALAFWYVDGFWYAIKDSARSYLLGLAFLISAGTRLPLFRIFMDAASLSESPENRALSQRAMHDPAIHRAVVHGTIVFALVDIVSGIMNSVVNYGQVVAKFGTDDFNAQVAHVNAIMRVPSMLISLVGVGLAFWLLHRAAVARFGPGASLFEPSTLAGKVDAPVAAPRQG</sequence>
<keyword evidence="1" id="KW-0472">Membrane</keyword>
<keyword evidence="1" id="KW-0812">Transmembrane</keyword>
<feature type="transmembrane region" description="Helical" evidence="1">
    <location>
        <begin position="86"/>
        <end position="105"/>
    </location>
</feature>
<evidence type="ECO:0000313" key="2">
    <source>
        <dbReference type="EMBL" id="RTR30349.1"/>
    </source>
</evidence>
<dbReference type="Proteomes" id="UP000277766">
    <property type="component" value="Unassembled WGS sequence"/>
</dbReference>
<dbReference type="AlphaFoldDB" id="A0A3S0JWB2"/>
<proteinExistence type="predicted"/>
<dbReference type="PIRSF" id="PIRSF028137">
    <property type="entry name" value="UCP028137"/>
    <property type="match status" value="1"/>
</dbReference>
<protein>
    <recommendedName>
        <fullName evidence="4">MFS transporter</fullName>
    </recommendedName>
</protein>
<dbReference type="EMBL" id="RXPE01000002">
    <property type="protein sequence ID" value="RTR30349.1"/>
    <property type="molecule type" value="Genomic_DNA"/>
</dbReference>
<dbReference type="NCBIfam" id="NF041646">
    <property type="entry name" value="VC0807_fam"/>
    <property type="match status" value="1"/>
</dbReference>
<dbReference type="OrthoDB" id="69998at2"/>
<keyword evidence="1" id="KW-1133">Transmembrane helix</keyword>
<dbReference type="InterPro" id="IPR016870">
    <property type="entry name" value="UCP028137"/>
</dbReference>